<keyword evidence="8" id="KW-1185">Reference proteome</keyword>
<accession>A0A6I6K2A1</accession>
<dbReference type="SUPFAM" id="SSF88713">
    <property type="entry name" value="Glycoside hydrolase/deacetylase"/>
    <property type="match status" value="1"/>
</dbReference>
<dbReference type="GO" id="GO:0019213">
    <property type="term" value="F:deacetylase activity"/>
    <property type="evidence" value="ECO:0007669"/>
    <property type="project" value="TreeGrafter"/>
</dbReference>
<dbReference type="CDD" id="cd10802">
    <property type="entry name" value="YdjC_TTHB029_like"/>
    <property type="match status" value="1"/>
</dbReference>
<dbReference type="GO" id="GO:0016787">
    <property type="term" value="F:hydrolase activity"/>
    <property type="evidence" value="ECO:0007669"/>
    <property type="project" value="UniProtKB-KW"/>
</dbReference>
<keyword evidence="3" id="KW-0378">Hydrolase</keyword>
<dbReference type="InterPro" id="IPR011330">
    <property type="entry name" value="Glyco_hydro/deAcase_b/a-brl"/>
</dbReference>
<evidence type="ECO:0000256" key="1">
    <source>
        <dbReference type="ARBA" id="ARBA00001946"/>
    </source>
</evidence>
<dbReference type="Pfam" id="PF04794">
    <property type="entry name" value="YdjC"/>
    <property type="match status" value="1"/>
</dbReference>
<dbReference type="InterPro" id="IPR006879">
    <property type="entry name" value="YdjC-like"/>
</dbReference>
<evidence type="ECO:0000256" key="5">
    <source>
        <dbReference type="ARBA" id="ARBA00023277"/>
    </source>
</evidence>
<dbReference type="AlphaFoldDB" id="A0A6I6K2A1"/>
<keyword evidence="5" id="KW-0119">Carbohydrate metabolism</keyword>
<evidence type="ECO:0000256" key="4">
    <source>
        <dbReference type="ARBA" id="ARBA00022842"/>
    </source>
</evidence>
<comment type="cofactor">
    <cofactor evidence="1">
        <name>Mg(2+)</name>
        <dbReference type="ChEBI" id="CHEBI:18420"/>
    </cofactor>
</comment>
<evidence type="ECO:0000313" key="8">
    <source>
        <dbReference type="Proteomes" id="UP000428260"/>
    </source>
</evidence>
<dbReference type="Gene3D" id="3.20.20.370">
    <property type="entry name" value="Glycoside hydrolase/deacetylase"/>
    <property type="match status" value="1"/>
</dbReference>
<dbReference type="EMBL" id="CP046401">
    <property type="protein sequence ID" value="QGY44034.1"/>
    <property type="molecule type" value="Genomic_DNA"/>
</dbReference>
<gene>
    <name evidence="7" type="ORF">GM418_10300</name>
</gene>
<evidence type="ECO:0000313" key="7">
    <source>
        <dbReference type="EMBL" id="QGY44034.1"/>
    </source>
</evidence>
<keyword evidence="6" id="KW-0732">Signal</keyword>
<proteinExistence type="predicted"/>
<feature type="chain" id="PRO_5026277939" evidence="6">
    <location>
        <begin position="20"/>
        <end position="281"/>
    </location>
</feature>
<dbReference type="PANTHER" id="PTHR31609:SF1">
    <property type="entry name" value="CARBOHYDRATE DEACETYLASE"/>
    <property type="match status" value="1"/>
</dbReference>
<evidence type="ECO:0000256" key="6">
    <source>
        <dbReference type="SAM" id="SignalP"/>
    </source>
</evidence>
<protein>
    <submittedName>
        <fullName evidence="7">ChbG/HpnK family deacetylase</fullName>
    </submittedName>
</protein>
<reference evidence="7 8" key="1">
    <citation type="submission" date="2019-11" db="EMBL/GenBank/DDBJ databases">
        <authorList>
            <person name="Zheng R.K."/>
            <person name="Sun C.M."/>
        </authorList>
    </citation>
    <scope>NUCLEOTIDE SEQUENCE [LARGE SCALE GENOMIC DNA]</scope>
    <source>
        <strain evidence="7 8">WC007</strain>
    </source>
</reference>
<evidence type="ECO:0000256" key="2">
    <source>
        <dbReference type="ARBA" id="ARBA00022723"/>
    </source>
</evidence>
<dbReference type="GO" id="GO:0046872">
    <property type="term" value="F:metal ion binding"/>
    <property type="evidence" value="ECO:0007669"/>
    <property type="project" value="UniProtKB-KW"/>
</dbReference>
<keyword evidence="4" id="KW-0460">Magnesium</keyword>
<dbReference type="KEGG" id="mcos:GM418_10300"/>
<sequence>MKTRILSFLILFLSMGTIAQNDNQIYLLIRTDDIGSFHAANLACIETYQNGIAQSVELMAPCAWFLEATKMLNENPGFDVGIHLTLTSEWSNTKWRPLTPCPSLVDKDGYFFPQVWKNNNFPAGSSIQESEWKLDEIEQELRAQIEISLKHVPHISHISTHMGFNGLNPQIAALVNNLAKEYQLDINTEGLKRFSGWSRNDAYNERIDKFCENLEKLTPGRYLYVEHPGYEDGEMETVGHKGYEDVATDREWVTRVLTSDKVKETIQKKNIKLISYKDLKN</sequence>
<dbReference type="PANTHER" id="PTHR31609">
    <property type="entry name" value="YDJC DEACETYLASE FAMILY MEMBER"/>
    <property type="match status" value="1"/>
</dbReference>
<name>A0A6I6K2A1_9BACT</name>
<evidence type="ECO:0000256" key="3">
    <source>
        <dbReference type="ARBA" id="ARBA00022801"/>
    </source>
</evidence>
<organism evidence="7 8">
    <name type="scientific">Maribellus comscasis</name>
    <dbReference type="NCBI Taxonomy" id="2681766"/>
    <lineage>
        <taxon>Bacteria</taxon>
        <taxon>Pseudomonadati</taxon>
        <taxon>Bacteroidota</taxon>
        <taxon>Bacteroidia</taxon>
        <taxon>Marinilabiliales</taxon>
        <taxon>Prolixibacteraceae</taxon>
        <taxon>Maribellus</taxon>
    </lineage>
</organism>
<dbReference type="RefSeq" id="WP_158865752.1">
    <property type="nucleotide sequence ID" value="NZ_CP046401.1"/>
</dbReference>
<dbReference type="Proteomes" id="UP000428260">
    <property type="component" value="Chromosome"/>
</dbReference>
<dbReference type="GO" id="GO:0005975">
    <property type="term" value="P:carbohydrate metabolic process"/>
    <property type="evidence" value="ECO:0007669"/>
    <property type="project" value="InterPro"/>
</dbReference>
<feature type="signal peptide" evidence="6">
    <location>
        <begin position="1"/>
        <end position="19"/>
    </location>
</feature>
<keyword evidence="2" id="KW-0479">Metal-binding</keyword>